<accession>A0A0A8K593</accession>
<organism evidence="1 2">
    <name type="scientific">Methyloceanibacter caenitepidi</name>
    <dbReference type="NCBI Taxonomy" id="1384459"/>
    <lineage>
        <taxon>Bacteria</taxon>
        <taxon>Pseudomonadati</taxon>
        <taxon>Pseudomonadota</taxon>
        <taxon>Alphaproteobacteria</taxon>
        <taxon>Hyphomicrobiales</taxon>
        <taxon>Hyphomicrobiaceae</taxon>
        <taxon>Methyloceanibacter</taxon>
    </lineage>
</organism>
<dbReference type="HOGENOM" id="CLU_2601974_0_0_5"/>
<reference evidence="1 2" key="1">
    <citation type="submission" date="2014-09" db="EMBL/GenBank/DDBJ databases">
        <title>Genome sequencing of Methyloceanibacter caenitepidi Gela4.</title>
        <authorList>
            <person name="Takeuchi M."/>
            <person name="Susumu S."/>
            <person name="Kamagata Y."/>
            <person name="Oshima K."/>
            <person name="Hattori M."/>
            <person name="Iwasaki W."/>
        </authorList>
    </citation>
    <scope>NUCLEOTIDE SEQUENCE [LARGE SCALE GENOMIC DNA]</scope>
    <source>
        <strain evidence="1 2">Gela4</strain>
    </source>
</reference>
<sequence>MSKTKKRTVRAGTVRAKIINIADGKKTLDQVAKSVKSTRANLRTTLSCMKRDLGIKYELKDGELLVMSVPRNVQVGDAA</sequence>
<keyword evidence="2" id="KW-1185">Reference proteome</keyword>
<dbReference type="STRING" id="1384459.GL4_2487"/>
<dbReference type="EMBL" id="AP014648">
    <property type="protein sequence ID" value="BAQ17921.1"/>
    <property type="molecule type" value="Genomic_DNA"/>
</dbReference>
<dbReference type="RefSeq" id="WP_045367903.1">
    <property type="nucleotide sequence ID" value="NZ_AP014648.1"/>
</dbReference>
<dbReference type="OrthoDB" id="9938230at2"/>
<dbReference type="AlphaFoldDB" id="A0A0A8K593"/>
<dbReference type="Proteomes" id="UP000031643">
    <property type="component" value="Chromosome"/>
</dbReference>
<dbReference type="KEGG" id="mcg:GL4_2487"/>
<gene>
    <name evidence="1" type="ORF">GL4_2487</name>
</gene>
<protein>
    <submittedName>
        <fullName evidence="1">Uncharacterized protein</fullName>
    </submittedName>
</protein>
<proteinExistence type="predicted"/>
<name>A0A0A8K593_9HYPH</name>
<evidence type="ECO:0000313" key="1">
    <source>
        <dbReference type="EMBL" id="BAQ17921.1"/>
    </source>
</evidence>
<evidence type="ECO:0000313" key="2">
    <source>
        <dbReference type="Proteomes" id="UP000031643"/>
    </source>
</evidence>